<dbReference type="EMBL" id="AL136982">
    <property type="status" value="NOT_ANNOTATED_CDS"/>
    <property type="molecule type" value="Genomic_DNA"/>
</dbReference>
<evidence type="ECO:0007829" key="3">
    <source>
        <dbReference type="PeptideAtlas" id="U3KQ89"/>
    </source>
</evidence>
<dbReference type="PANTHER" id="PTHR14495">
    <property type="entry name" value="SHIELDIN COMPLEX SUBUNIT 2"/>
    <property type="match status" value="1"/>
</dbReference>
<dbReference type="OpenTargets" id="ENSG00000122376"/>
<dbReference type="GeneTree" id="ENSGT00390000003133"/>
<evidence type="ECO:0000313" key="2">
    <source>
        <dbReference type="Proteomes" id="UP000005640"/>
    </source>
</evidence>
<dbReference type="OrthoDB" id="5963585at2759"/>
<gene>
    <name evidence="1" type="primary">SHLD2</name>
</gene>
<keyword evidence="2" id="KW-1185">Reference proteome</keyword>
<dbReference type="VEuPathDB" id="HostDB:ENSG00000122376"/>
<reference evidence="1" key="2">
    <citation type="journal article" date="2004" name="Nature">
        <title>The DNA sequence and comparative analysis of human chromosome 10.</title>
        <authorList>
            <person name="Deloukas P."/>
            <person name="Earthrowl M.E."/>
            <person name="Grafham D.V."/>
            <person name="Rubenfield M."/>
            <person name="French L."/>
            <person name="Steward C.A."/>
            <person name="Sims S.K."/>
            <person name="Jones M.C."/>
            <person name="Searle S."/>
            <person name="Scott C."/>
            <person name="Howe K."/>
            <person name="Hunt S.E."/>
            <person name="Andrews T.D."/>
            <person name="Gilbert J.G."/>
            <person name="Swarbreck D."/>
            <person name="Ashurst J.L."/>
            <person name="Taylor A."/>
            <person name="Battles J."/>
            <person name="Bird C.P."/>
            <person name="Ainscough R."/>
            <person name="Almeida J.P."/>
            <person name="Ashwell R.I."/>
            <person name="Ambrose K.D."/>
            <person name="Babbage A.K."/>
            <person name="Bagguley C.L."/>
            <person name="Bailey J."/>
            <person name="Banerjee R."/>
            <person name="Bates K."/>
            <person name="Beasley H."/>
            <person name="Bray-Allen S."/>
            <person name="Brown A.J."/>
            <person name="Brown J.Y."/>
            <person name="Burford D.C."/>
            <person name="Burrill W."/>
            <person name="Burton J."/>
            <person name="Cahill P."/>
            <person name="Camire D."/>
            <person name="Carter N.P."/>
            <person name="Chapman J.C."/>
            <person name="Clark S.Y."/>
            <person name="Clarke G."/>
            <person name="Clee C.M."/>
            <person name="Clegg S."/>
            <person name="Corby N."/>
            <person name="Coulson A."/>
            <person name="Dhami P."/>
            <person name="Dutta I."/>
            <person name="Dunn M."/>
            <person name="Faulkner L."/>
            <person name="Frankish A."/>
            <person name="Frankland J.A."/>
            <person name="Garner P."/>
            <person name="Garnett J."/>
            <person name="Gribble S."/>
            <person name="Griffiths C."/>
            <person name="Grocock R."/>
            <person name="Gustafson E."/>
            <person name="Hammond S."/>
            <person name="Harley J.L."/>
            <person name="Hart E."/>
            <person name="Heath P.D."/>
            <person name="Ho T.P."/>
            <person name="Hopkins B."/>
            <person name="Horne J."/>
            <person name="Howden P.J."/>
            <person name="Huckle E."/>
            <person name="Hynds C."/>
            <person name="Johnson C."/>
            <person name="Johnson D."/>
            <person name="Kana A."/>
            <person name="Kay M."/>
            <person name="Kimberley A.M."/>
            <person name="Kershaw J.K."/>
            <person name="Kokkinaki M."/>
            <person name="Laird G.K."/>
            <person name="Lawlor S."/>
            <person name="Lee H.M."/>
            <person name="Leongamornlert D.A."/>
            <person name="Laird G."/>
            <person name="Lloyd C."/>
            <person name="Lloyd D.M."/>
            <person name="Loveland J."/>
            <person name="Lovell J."/>
            <person name="McLaren S."/>
            <person name="McLay K.E."/>
            <person name="McMurray A."/>
            <person name="Mashreghi-Mohammadi M."/>
            <person name="Matthews L."/>
            <person name="Milne S."/>
            <person name="Nickerson T."/>
            <person name="Nguyen M."/>
            <person name="Overton-Larty E."/>
            <person name="Palmer S.A."/>
            <person name="Pearce A.V."/>
            <person name="Peck A.I."/>
            <person name="Pelan S."/>
            <person name="Phillimore B."/>
            <person name="Porter K."/>
            <person name="Rice C.M."/>
            <person name="Rogosin A."/>
            <person name="Ross M.T."/>
            <person name="Sarafidou T."/>
            <person name="Sehra H.K."/>
            <person name="Shownkeen R."/>
            <person name="Skuce C.D."/>
            <person name="Smith M."/>
            <person name="Standring L."/>
            <person name="Sycamore N."/>
            <person name="Tester J."/>
            <person name="Thorpe A."/>
            <person name="Torcasso W."/>
            <person name="Tracey A."/>
            <person name="Tromans A."/>
            <person name="Tsolas J."/>
            <person name="Wall M."/>
            <person name="Walsh J."/>
            <person name="Wang H."/>
            <person name="Weinstock K."/>
            <person name="West A.P."/>
            <person name="Willey D.L."/>
            <person name="Whitehead S.L."/>
            <person name="Wilming L."/>
            <person name="Wray P.W."/>
            <person name="Young L."/>
            <person name="Chen Y."/>
            <person name="Lovering R.C."/>
            <person name="Moschonas N.K."/>
            <person name="Siebert R."/>
            <person name="Fechtel K."/>
            <person name="Bentley D."/>
            <person name="Durbin R."/>
            <person name="Hubbard T."/>
            <person name="Doucette-Stamm L."/>
            <person name="Beck S."/>
            <person name="Smith D.R."/>
            <person name="Rogers J."/>
        </authorList>
    </citation>
    <scope>NUCLEOTIDE SEQUENCE [LARGE SCALE GENOMIC DNA]</scope>
</reference>
<dbReference type="OMA" id="TVHEDQW"/>
<reference evidence="1" key="4">
    <citation type="submission" date="2025-08" db="UniProtKB">
        <authorList>
            <consortium name="Ensembl"/>
        </authorList>
    </citation>
    <scope>IDENTIFICATION</scope>
</reference>
<dbReference type="Proteomes" id="UP000005640">
    <property type="component" value="Chromosome 10"/>
</dbReference>
<feature type="non-terminal residue" evidence="1">
    <location>
        <position position="93"/>
    </location>
</feature>
<dbReference type="Antibodypedia" id="45608">
    <property type="antibodies" value="70 antibodies from 18 providers"/>
</dbReference>
<dbReference type="ExpressionAtlas" id="U3KQ89">
    <property type="expression patterns" value="baseline and differential"/>
</dbReference>
<name>U3KQ89_HUMAN</name>
<dbReference type="UCSC" id="uc057urk.1">
    <property type="organism name" value="human"/>
</dbReference>
<evidence type="ECO:0000313" key="1">
    <source>
        <dbReference type="Ensembl" id="ENSP00000475647.1"/>
    </source>
</evidence>
<dbReference type="HGNC" id="HGNC:28773">
    <property type="gene designation" value="SHLD2"/>
</dbReference>
<protein>
    <submittedName>
        <fullName evidence="1">Shieldin complex subunit 2</fullName>
    </submittedName>
</protein>
<dbReference type="AlphaFoldDB" id="U3KQ89"/>
<dbReference type="Ensembl" id="ENST00000437629.6">
    <property type="protein sequence ID" value="ENSP00000475647.1"/>
    <property type="gene ID" value="ENSG00000122376.13"/>
</dbReference>
<dbReference type="PANTHER" id="PTHR14495:SF2">
    <property type="entry name" value="SHIELDIN COMPLEX SUBUNIT 2"/>
    <property type="match status" value="1"/>
</dbReference>
<reference evidence="1 2" key="3">
    <citation type="journal article" date="2004" name="Nature">
        <title>Finishing the euchromatic sequence of the human genome.</title>
        <authorList>
            <consortium name="International Human Genome Sequencing Consortium"/>
        </authorList>
    </citation>
    <scope>NUCLEOTIDE SEQUENCE [LARGE SCALE GENOMIC DNA]</scope>
</reference>
<reference evidence="1 2" key="1">
    <citation type="journal article" date="2001" name="Nature">
        <title>Initial sequencing and analysis of the human genome.</title>
        <authorList>
            <consortium name="International Human Genome Sequencing Consortium"/>
            <person name="Lander E.S."/>
            <person name="Linton L.M."/>
            <person name="Birren B."/>
            <person name="Nusbaum C."/>
            <person name="Zody M.C."/>
            <person name="Baldwin J."/>
            <person name="Devon K."/>
            <person name="Dewar K."/>
            <person name="Doyle M."/>
            <person name="FitzHugh W."/>
            <person name="Funke R."/>
            <person name="Gage D."/>
            <person name="Harris K."/>
            <person name="Heaford A."/>
            <person name="Howland J."/>
            <person name="Kann L."/>
            <person name="Lehoczky J."/>
            <person name="LeVine R."/>
            <person name="McEwan P."/>
            <person name="McKernan K."/>
            <person name="Meldrim J."/>
            <person name="Mesirov J.P."/>
            <person name="Miranda C."/>
            <person name="Morris W."/>
            <person name="Naylor J."/>
            <person name="Raymond C."/>
            <person name="Rosetti M."/>
            <person name="Santos R."/>
            <person name="Sheridan A."/>
            <person name="Sougnez C."/>
            <person name="Stange-Thomann N."/>
            <person name="Stojanovic N."/>
            <person name="Subramanian A."/>
            <person name="Wyman D."/>
            <person name="Rogers J."/>
            <person name="Sulston J."/>
            <person name="Ainscough R."/>
            <person name="Beck S."/>
            <person name="Bentley D."/>
            <person name="Burton J."/>
            <person name="Clee C."/>
            <person name="Carter N."/>
            <person name="Coulson A."/>
            <person name="Deadman R."/>
            <person name="Deloukas P."/>
            <person name="Dunham A."/>
            <person name="Dunham I."/>
            <person name="Durbin R."/>
            <person name="French L."/>
            <person name="Grafham D."/>
            <person name="Gregory S."/>
            <person name="Hubbard T."/>
            <person name="Humphray S."/>
            <person name="Hunt A."/>
            <person name="Jones M."/>
            <person name="Lloyd C."/>
            <person name="McMurray A."/>
            <person name="Matthews L."/>
            <person name="Mercer S."/>
            <person name="Milne S."/>
            <person name="Mullikin J.C."/>
            <person name="Mungall A."/>
            <person name="Plumb R."/>
            <person name="Ross M."/>
            <person name="Shownkeen R."/>
            <person name="Sims S."/>
            <person name="Waterston R.H."/>
            <person name="Wilson R.K."/>
            <person name="Hillier L.W."/>
            <person name="McPherson J.D."/>
            <person name="Marra M.A."/>
            <person name="Mardis E.R."/>
            <person name="Fulton L.A."/>
            <person name="Chinwalla A.T."/>
            <person name="Pepin K.H."/>
            <person name="Gish W.R."/>
            <person name="Chissoe S.L."/>
            <person name="Wendl M.C."/>
            <person name="Delehaunty K.D."/>
            <person name="Miner T.L."/>
            <person name="Delehaunty A."/>
            <person name="Kramer J.B."/>
            <person name="Cook L.L."/>
            <person name="Fulton R.S."/>
            <person name="Johnson D.L."/>
            <person name="Minx P.J."/>
            <person name="Clifton S.W."/>
            <person name="Hawkins T."/>
            <person name="Branscomb E."/>
            <person name="Predki P."/>
            <person name="Richardson P."/>
            <person name="Wenning S."/>
            <person name="Slezak T."/>
            <person name="Doggett N."/>
            <person name="Cheng J.F."/>
            <person name="Olsen A."/>
            <person name="Lucas S."/>
            <person name="Elkin C."/>
            <person name="Uberbacher E."/>
            <person name="Frazier M."/>
            <person name="Gibbs R.A."/>
            <person name="Muzny D.M."/>
            <person name="Scherer S.E."/>
            <person name="Bouck J.B."/>
            <person name="Sodergren E.J."/>
            <person name="Worley K.C."/>
            <person name="Rives C.M."/>
            <person name="Gorrell J.H."/>
            <person name="Metzker M.L."/>
            <person name="Naylor S.L."/>
            <person name="Kucherlapati R.S."/>
            <person name="Nelson D.L."/>
            <person name="Weinstock G.M."/>
            <person name="Sakaki Y."/>
            <person name="Fujiyama A."/>
            <person name="Hattori M."/>
            <person name="Yada T."/>
            <person name="Toyoda A."/>
            <person name="Itoh T."/>
            <person name="Kawagoe C."/>
            <person name="Watanabe H."/>
            <person name="Totoki Y."/>
            <person name="Taylor T."/>
            <person name="Weissenbach J."/>
            <person name="Heilig R."/>
            <person name="Saurin W."/>
            <person name="Artiguenave F."/>
            <person name="Brottier P."/>
            <person name="Bruls T."/>
            <person name="Pelletier E."/>
            <person name="Robert C."/>
            <person name="Wincker P."/>
            <person name="Smith D.R."/>
            <person name="Doucette-Stamm L."/>
            <person name="Rubenfield M."/>
            <person name="Weinstock K."/>
            <person name="Lee H.M."/>
            <person name="Dubois J."/>
            <person name="Rosenthal A."/>
            <person name="Platzer M."/>
            <person name="Nyakatura G."/>
            <person name="Taudien S."/>
            <person name="Rump A."/>
            <person name="Yang H."/>
            <person name="Yu J."/>
            <person name="Wang J."/>
            <person name="Huang G."/>
            <person name="Gu J."/>
            <person name="Hood L."/>
            <person name="Rowen L."/>
            <person name="Madan A."/>
            <person name="Qin S."/>
            <person name="Davis R.W."/>
            <person name="Federspiel N.A."/>
            <person name="Abola A.P."/>
            <person name="Proctor M.J."/>
            <person name="Myers R.M."/>
            <person name="Schmutz J."/>
            <person name="Dickson M."/>
            <person name="Grimwood J."/>
            <person name="Cox D.R."/>
            <person name="Olson M.V."/>
            <person name="Kaul R."/>
            <person name="Raymond C."/>
            <person name="Shimizu N."/>
            <person name="Kawasaki K."/>
            <person name="Minoshima S."/>
            <person name="Evans G.A."/>
            <person name="Athanasiou M."/>
            <person name="Schultz R."/>
            <person name="Roe B.A."/>
            <person name="Chen F."/>
            <person name="Pan H."/>
            <person name="Ramser J."/>
            <person name="Lehrach H."/>
            <person name="Reinhardt R."/>
            <person name="McCombie W.R."/>
            <person name="de la Bastide M."/>
            <person name="Dedhia N."/>
            <person name="Blocker H."/>
            <person name="Hornischer K."/>
            <person name="Nordsiek G."/>
            <person name="Agarwala R."/>
            <person name="Aravind L."/>
            <person name="Bailey J.A."/>
            <person name="Bateman A."/>
            <person name="Batzoglou S."/>
            <person name="Birney E."/>
            <person name="Bork P."/>
            <person name="Brown D.G."/>
            <person name="Burge C.B."/>
            <person name="Cerutti L."/>
            <person name="Chen H.C."/>
            <person name="Church D."/>
            <person name="Clamp M."/>
            <person name="Copley R.R."/>
            <person name="Doerks T."/>
            <person name="Eddy S.R."/>
            <person name="Eichler E.E."/>
            <person name="Furey T.S."/>
            <person name="Galagan J."/>
            <person name="Gilbert J.G."/>
            <person name="Harmon C."/>
            <person name="Hayashizaki Y."/>
            <person name="Haussler D."/>
            <person name="Hermjakob H."/>
            <person name="Hokamp K."/>
            <person name="Jang W."/>
            <person name="Johnson L.S."/>
            <person name="Jones T.A."/>
            <person name="Kasif S."/>
            <person name="Kaspryzk A."/>
            <person name="Kennedy S."/>
            <person name="Kent W.J."/>
            <person name="Kitts P."/>
            <person name="Koonin E.V."/>
            <person name="Korf I."/>
            <person name="Kulp D."/>
            <person name="Lancet D."/>
            <person name="Lowe T.M."/>
            <person name="McLysaght A."/>
            <person name="Mikkelsen T."/>
            <person name="Moran J.V."/>
            <person name="Mulder N."/>
            <person name="Pollara V.J."/>
            <person name="Ponting C.P."/>
            <person name="Schuler G."/>
            <person name="Schultz J."/>
            <person name="Slater G."/>
            <person name="Smit A.F."/>
            <person name="Stupka E."/>
            <person name="Szustakowski J."/>
            <person name="Thierry-Mieg D."/>
            <person name="Thierry-Mieg J."/>
            <person name="Wagner L."/>
            <person name="Wallis J."/>
            <person name="Wheeler R."/>
            <person name="Williams A."/>
            <person name="Wolf Y.I."/>
            <person name="Wolfe K.H."/>
            <person name="Yang S.P."/>
            <person name="Yeh R.F."/>
            <person name="Collins F."/>
            <person name="Guyer M.S."/>
            <person name="Peterson J."/>
            <person name="Felsenfeld A."/>
            <person name="Wetterstrand K.A."/>
            <person name="Patrinos A."/>
            <person name="Morgan M.J."/>
            <person name="de Jong P."/>
            <person name="Catanese J.J."/>
            <person name="Osoegawa K."/>
            <person name="Shizuya H."/>
            <person name="Choi S."/>
            <person name="Chen Y.J."/>
        </authorList>
    </citation>
    <scope>NUCLEOTIDE SEQUENCE [LARGE SCALE GENOMIC DNA]</scope>
</reference>
<keyword evidence="3" id="KW-1267">Proteomics identification</keyword>
<dbReference type="HOGENOM" id="CLU_2405017_0_0_1"/>
<accession>U3KQ89</accession>
<sequence length="93" mass="10476">MSGGSQVHIFWGAPIAPLKITVSEDTASLMSVADPWKKIQLLYSQHSLYLKDEKQHKNLENYKVPESIGSPDLSGHFLANCMNRHVHVKDDFV</sequence>
<dbReference type="MassIVE" id="U3KQ89"/>
<dbReference type="Ensembl" id="ENST00000437629.6">
    <property type="protein sequence ID" value="ENSP00000475647.1"/>
    <property type="gene ID" value="ENSG00000122376.12"/>
</dbReference>
<proteinExistence type="evidence at protein level"/>
<dbReference type="InterPro" id="IPR029715">
    <property type="entry name" value="FAM35A"/>
</dbReference>
<dbReference type="Bgee" id="ENSG00000122376">
    <property type="expression patterns" value="Expressed in calcaneal tendon and 106 other cell types or tissues"/>
</dbReference>
<dbReference type="ChiTaRS" id="SHLD2">
    <property type="organism name" value="human"/>
</dbReference>
<reference evidence="1" key="5">
    <citation type="submission" date="2025-09" db="UniProtKB">
        <authorList>
            <consortium name="Ensembl"/>
        </authorList>
    </citation>
    <scope>IDENTIFICATION</scope>
</reference>
<dbReference type="EMBL" id="AL645992">
    <property type="status" value="NOT_ANNOTATED_CDS"/>
    <property type="molecule type" value="Genomic_DNA"/>
</dbReference>
<organism evidence="1 2">
    <name type="scientific">Homo sapiens</name>
    <name type="common">Human</name>
    <dbReference type="NCBI Taxonomy" id="9606"/>
    <lineage>
        <taxon>Eukaryota</taxon>
        <taxon>Metazoa</taxon>
        <taxon>Chordata</taxon>
        <taxon>Craniata</taxon>
        <taxon>Vertebrata</taxon>
        <taxon>Euteleostomi</taxon>
        <taxon>Mammalia</taxon>
        <taxon>Eutheria</taxon>
        <taxon>Euarchontoglires</taxon>
        <taxon>Primates</taxon>
        <taxon>Haplorrhini</taxon>
        <taxon>Catarrhini</taxon>
        <taxon>Hominidae</taxon>
        <taxon>Homo</taxon>
    </lineage>
</organism>